<evidence type="ECO:0000256" key="4">
    <source>
        <dbReference type="ARBA" id="ARBA00023015"/>
    </source>
</evidence>
<dbReference type="GO" id="GO:0043565">
    <property type="term" value="F:sequence-specific DNA binding"/>
    <property type="evidence" value="ECO:0007669"/>
    <property type="project" value="TreeGrafter"/>
</dbReference>
<dbReference type="InterPro" id="IPR005119">
    <property type="entry name" value="LysR_subst-bd"/>
</dbReference>
<evidence type="ECO:0000313" key="12">
    <source>
        <dbReference type="Proteomes" id="UP000463138"/>
    </source>
</evidence>
<sequence length="298" mass="32360">MSRDLPSLNALRAFEAAAQLESVSQAAEQLNVTHGAVSRQIRTLEEELGVSLFEKVGRGVQLTPAGRRLRDASREAFDGLRSACAEIRQAQAHAPFLLACPGSLLARWFIPRLDRLNSELPGLNLHLSASEGEMDPRKPGVSATLLFAEPPWPADMQVYELAKERIGPVFSPRYAGAAALLDQPADKLFTEALLHTHSREQAWPDWAQACGLDPAELHQGQGFEHLYYLLEAALAGLGVAIAPQQLVADDIAAGRLLAPWGFVGTSNCLTLWTSARASQTQSARLAEWLRVNLQTDAG</sequence>
<organism evidence="11 12">
    <name type="scientific">Halopseudomonas laoshanensis</name>
    <dbReference type="NCBI Taxonomy" id="2268758"/>
    <lineage>
        <taxon>Bacteria</taxon>
        <taxon>Pseudomonadati</taxon>
        <taxon>Pseudomonadota</taxon>
        <taxon>Gammaproteobacteria</taxon>
        <taxon>Pseudomonadales</taxon>
        <taxon>Pseudomonadaceae</taxon>
        <taxon>Halopseudomonas</taxon>
    </lineage>
</organism>
<dbReference type="OrthoDB" id="6787458at2"/>
<evidence type="ECO:0000256" key="3">
    <source>
        <dbReference type="ARBA" id="ARBA00022822"/>
    </source>
</evidence>
<dbReference type="FunFam" id="1.10.10.10:FF:000038">
    <property type="entry name" value="Glycine cleavage system transcriptional activator"/>
    <property type="match status" value="1"/>
</dbReference>
<dbReference type="InterPro" id="IPR058163">
    <property type="entry name" value="LysR-type_TF_proteobact-type"/>
</dbReference>
<accession>A0A7V7KX45</accession>
<dbReference type="Pfam" id="PF00126">
    <property type="entry name" value="HTH_1"/>
    <property type="match status" value="1"/>
</dbReference>
<dbReference type="PANTHER" id="PTHR30537:SF74">
    <property type="entry name" value="HTH-TYPE TRANSCRIPTIONAL REGULATOR TRPI"/>
    <property type="match status" value="1"/>
</dbReference>
<comment type="caution">
    <text evidence="11">The sequence shown here is derived from an EMBL/GenBank/DDBJ whole genome shotgun (WGS) entry which is preliminary data.</text>
</comment>
<dbReference type="InterPro" id="IPR036390">
    <property type="entry name" value="WH_DNA-bd_sf"/>
</dbReference>
<dbReference type="InterPro" id="IPR000847">
    <property type="entry name" value="LysR_HTH_N"/>
</dbReference>
<dbReference type="Gene3D" id="3.40.190.10">
    <property type="entry name" value="Periplasmic binding protein-like II"/>
    <property type="match status" value="2"/>
</dbReference>
<dbReference type="PRINTS" id="PR00039">
    <property type="entry name" value="HTHLYSR"/>
</dbReference>
<protein>
    <recommendedName>
        <fullName evidence="8">HTH-type transcriptional regulator TrpI</fullName>
    </recommendedName>
    <alternativeName>
        <fullName evidence="9">TrpBA operon transcriptional activator</fullName>
    </alternativeName>
</protein>
<evidence type="ECO:0000256" key="7">
    <source>
        <dbReference type="ARBA" id="ARBA00023163"/>
    </source>
</evidence>
<dbReference type="PROSITE" id="PS50931">
    <property type="entry name" value="HTH_LYSR"/>
    <property type="match status" value="1"/>
</dbReference>
<comment type="similarity">
    <text evidence="1">Belongs to the LysR transcriptional regulatory family.</text>
</comment>
<keyword evidence="12" id="KW-1185">Reference proteome</keyword>
<dbReference type="EMBL" id="QOVF01000003">
    <property type="protein sequence ID" value="KAA0694077.1"/>
    <property type="molecule type" value="Genomic_DNA"/>
</dbReference>
<dbReference type="AlphaFoldDB" id="A0A7V7KX45"/>
<keyword evidence="6" id="KW-0057">Aromatic amino acid biosynthesis</keyword>
<evidence type="ECO:0000256" key="2">
    <source>
        <dbReference type="ARBA" id="ARBA00022491"/>
    </source>
</evidence>
<dbReference type="GO" id="GO:0000162">
    <property type="term" value="P:L-tryptophan biosynthetic process"/>
    <property type="evidence" value="ECO:0007669"/>
    <property type="project" value="UniProtKB-KW"/>
</dbReference>
<dbReference type="FunFam" id="3.40.190.10:FF:000017">
    <property type="entry name" value="Glycine cleavage system transcriptional activator"/>
    <property type="match status" value="1"/>
</dbReference>
<dbReference type="SUPFAM" id="SSF53850">
    <property type="entry name" value="Periplasmic binding protein-like II"/>
    <property type="match status" value="1"/>
</dbReference>
<reference evidence="11 12" key="1">
    <citation type="submission" date="2018-07" db="EMBL/GenBank/DDBJ databases">
        <title>Pseudomonas laoshanensis sp. nov., isolated from soil.</title>
        <authorList>
            <person name="Sun J."/>
            <person name="Yu L."/>
            <person name="Wang M."/>
            <person name="Zhang C."/>
        </authorList>
    </citation>
    <scope>NUCLEOTIDE SEQUENCE [LARGE SCALE GENOMIC DNA]</scope>
    <source>
        <strain evidence="11 12">Y22</strain>
    </source>
</reference>
<dbReference type="SUPFAM" id="SSF46785">
    <property type="entry name" value="Winged helix' DNA-binding domain"/>
    <property type="match status" value="1"/>
</dbReference>
<evidence type="ECO:0000259" key="10">
    <source>
        <dbReference type="PROSITE" id="PS50931"/>
    </source>
</evidence>
<dbReference type="GO" id="GO:0009891">
    <property type="term" value="P:positive regulation of biosynthetic process"/>
    <property type="evidence" value="ECO:0007669"/>
    <property type="project" value="UniProtKB-ARBA"/>
</dbReference>
<name>A0A7V7KX45_9GAMM</name>
<proteinExistence type="inferred from homology"/>
<keyword evidence="5" id="KW-0238">DNA-binding</keyword>
<evidence type="ECO:0000256" key="6">
    <source>
        <dbReference type="ARBA" id="ARBA00023141"/>
    </source>
</evidence>
<dbReference type="RefSeq" id="WP_149332919.1">
    <property type="nucleotide sequence ID" value="NZ_QOVF01000003.1"/>
</dbReference>
<dbReference type="InterPro" id="IPR036388">
    <property type="entry name" value="WH-like_DNA-bd_sf"/>
</dbReference>
<dbReference type="Pfam" id="PF03466">
    <property type="entry name" value="LysR_substrate"/>
    <property type="match status" value="1"/>
</dbReference>
<dbReference type="GO" id="GO:0006351">
    <property type="term" value="P:DNA-templated transcription"/>
    <property type="evidence" value="ECO:0007669"/>
    <property type="project" value="TreeGrafter"/>
</dbReference>
<evidence type="ECO:0000256" key="8">
    <source>
        <dbReference type="ARBA" id="ARBA00067891"/>
    </source>
</evidence>
<evidence type="ECO:0000313" key="11">
    <source>
        <dbReference type="EMBL" id="KAA0694077.1"/>
    </source>
</evidence>
<dbReference type="Proteomes" id="UP000463138">
    <property type="component" value="Unassembled WGS sequence"/>
</dbReference>
<keyword evidence="3" id="KW-0822">Tryptophan biosynthesis</keyword>
<keyword evidence="2" id="KW-0678">Repressor</keyword>
<evidence type="ECO:0000256" key="9">
    <source>
        <dbReference type="ARBA" id="ARBA00077124"/>
    </source>
</evidence>
<evidence type="ECO:0000256" key="1">
    <source>
        <dbReference type="ARBA" id="ARBA00009437"/>
    </source>
</evidence>
<keyword evidence="4" id="KW-0805">Transcription regulation</keyword>
<dbReference type="GO" id="GO:0003700">
    <property type="term" value="F:DNA-binding transcription factor activity"/>
    <property type="evidence" value="ECO:0007669"/>
    <property type="project" value="InterPro"/>
</dbReference>
<dbReference type="Gene3D" id="1.10.10.10">
    <property type="entry name" value="Winged helix-like DNA-binding domain superfamily/Winged helix DNA-binding domain"/>
    <property type="match status" value="1"/>
</dbReference>
<keyword evidence="3" id="KW-0028">Amino-acid biosynthesis</keyword>
<feature type="domain" description="HTH lysR-type" evidence="10">
    <location>
        <begin position="6"/>
        <end position="63"/>
    </location>
</feature>
<evidence type="ECO:0000256" key="5">
    <source>
        <dbReference type="ARBA" id="ARBA00023125"/>
    </source>
</evidence>
<gene>
    <name evidence="11" type="ORF">DT594_12250</name>
</gene>
<dbReference type="PANTHER" id="PTHR30537">
    <property type="entry name" value="HTH-TYPE TRANSCRIPTIONAL REGULATOR"/>
    <property type="match status" value="1"/>
</dbReference>
<keyword evidence="7" id="KW-0804">Transcription</keyword>